<dbReference type="Proteomes" id="UP000540568">
    <property type="component" value="Unassembled WGS sequence"/>
</dbReference>
<dbReference type="InterPro" id="IPR000515">
    <property type="entry name" value="MetI-like"/>
</dbReference>
<keyword evidence="5 7" id="KW-1133">Transmembrane helix</keyword>
<dbReference type="CDD" id="cd06261">
    <property type="entry name" value="TM_PBP2"/>
    <property type="match status" value="1"/>
</dbReference>
<dbReference type="GO" id="GO:0055085">
    <property type="term" value="P:transmembrane transport"/>
    <property type="evidence" value="ECO:0007669"/>
    <property type="project" value="InterPro"/>
</dbReference>
<comment type="subcellular location">
    <subcellularLocation>
        <location evidence="1 7">Cell membrane</location>
        <topology evidence="1 7">Multi-pass membrane protein</topology>
    </subcellularLocation>
</comment>
<evidence type="ECO:0000256" key="7">
    <source>
        <dbReference type="RuleBase" id="RU363032"/>
    </source>
</evidence>
<feature type="transmembrane region" description="Helical" evidence="7">
    <location>
        <begin position="195"/>
        <end position="219"/>
    </location>
</feature>
<dbReference type="AlphaFoldDB" id="A0A7W3J626"/>
<feature type="transmembrane region" description="Helical" evidence="7">
    <location>
        <begin position="150"/>
        <end position="174"/>
    </location>
</feature>
<proteinExistence type="inferred from homology"/>
<keyword evidence="4 7" id="KW-0812">Transmembrane</keyword>
<dbReference type="Gene3D" id="1.10.3720.10">
    <property type="entry name" value="MetI-like"/>
    <property type="match status" value="1"/>
</dbReference>
<dbReference type="PROSITE" id="PS50928">
    <property type="entry name" value="ABC_TM1"/>
    <property type="match status" value="1"/>
</dbReference>
<evidence type="ECO:0000313" key="9">
    <source>
        <dbReference type="EMBL" id="MBA8806987.1"/>
    </source>
</evidence>
<feature type="transmembrane region" description="Helical" evidence="7">
    <location>
        <begin position="119"/>
        <end position="138"/>
    </location>
</feature>
<dbReference type="PANTHER" id="PTHR43744">
    <property type="entry name" value="ABC TRANSPORTER PERMEASE PROTEIN MG189-RELATED-RELATED"/>
    <property type="match status" value="1"/>
</dbReference>
<evidence type="ECO:0000256" key="2">
    <source>
        <dbReference type="ARBA" id="ARBA00022448"/>
    </source>
</evidence>
<accession>A0A7W3J626</accession>
<comment type="caution">
    <text evidence="9">The sequence shown here is derived from an EMBL/GenBank/DDBJ whole genome shotgun (WGS) entry which is preliminary data.</text>
</comment>
<dbReference type="EMBL" id="JACGWV010000001">
    <property type="protein sequence ID" value="MBA8806987.1"/>
    <property type="molecule type" value="Genomic_DNA"/>
</dbReference>
<sequence>MTGTTMTRNQPLRGRRRTAGWVQFAVLAVLALAWVYPLLWIFAASLKDDASIFTDGLGLIPQQWNWQNYAEAWQTAGFARYTLNSLVVTTGSVVVVVLRCATAGYVLGRYGFRGRRVVLGVLLAASFIPTGLAIIPIVQLSTELGILDSTIGLILALSAGGNVAGVLLYTGFFAQIPDELEQAAHVDGAGFLRTFFSVMLPLSGPITATVAVVTFIGTWSNFFVPLVFTFSDPDKRTLAVGMLAFQGTNSTDWTGLAAGATMSLVPVLLVFVLLQRYFVEGIAGAVKS</sequence>
<keyword evidence="10" id="KW-1185">Reference proteome</keyword>
<evidence type="ECO:0000256" key="1">
    <source>
        <dbReference type="ARBA" id="ARBA00004651"/>
    </source>
</evidence>
<dbReference type="PANTHER" id="PTHR43744:SF12">
    <property type="entry name" value="ABC TRANSPORTER PERMEASE PROTEIN MG189-RELATED"/>
    <property type="match status" value="1"/>
</dbReference>
<evidence type="ECO:0000256" key="4">
    <source>
        <dbReference type="ARBA" id="ARBA00022692"/>
    </source>
</evidence>
<dbReference type="RefSeq" id="WP_312876924.1">
    <property type="nucleotide sequence ID" value="NZ_BAAATF010000002.1"/>
</dbReference>
<feature type="transmembrane region" description="Helical" evidence="7">
    <location>
        <begin position="86"/>
        <end position="107"/>
    </location>
</feature>
<gene>
    <name evidence="9" type="ORF">FHX71_000929</name>
</gene>
<keyword evidence="6 7" id="KW-0472">Membrane</keyword>
<organism evidence="9 10">
    <name type="scientific">Promicromonospora sukumoe</name>
    <dbReference type="NCBI Taxonomy" id="88382"/>
    <lineage>
        <taxon>Bacteria</taxon>
        <taxon>Bacillati</taxon>
        <taxon>Actinomycetota</taxon>
        <taxon>Actinomycetes</taxon>
        <taxon>Micrococcales</taxon>
        <taxon>Promicromonosporaceae</taxon>
        <taxon>Promicromonospora</taxon>
    </lineage>
</organism>
<keyword evidence="2 7" id="KW-0813">Transport</keyword>
<evidence type="ECO:0000256" key="6">
    <source>
        <dbReference type="ARBA" id="ARBA00023136"/>
    </source>
</evidence>
<evidence type="ECO:0000259" key="8">
    <source>
        <dbReference type="PROSITE" id="PS50928"/>
    </source>
</evidence>
<evidence type="ECO:0000256" key="5">
    <source>
        <dbReference type="ARBA" id="ARBA00022989"/>
    </source>
</evidence>
<feature type="transmembrane region" description="Helical" evidence="7">
    <location>
        <begin position="253"/>
        <end position="274"/>
    </location>
</feature>
<dbReference type="Pfam" id="PF00528">
    <property type="entry name" value="BPD_transp_1"/>
    <property type="match status" value="1"/>
</dbReference>
<protein>
    <submittedName>
        <fullName evidence="9">Raffinose/stachyose/melibiose transport system permease protein</fullName>
    </submittedName>
</protein>
<reference evidence="9 10" key="1">
    <citation type="submission" date="2020-07" db="EMBL/GenBank/DDBJ databases">
        <title>Sequencing the genomes of 1000 actinobacteria strains.</title>
        <authorList>
            <person name="Klenk H.-P."/>
        </authorList>
    </citation>
    <scope>NUCLEOTIDE SEQUENCE [LARGE SCALE GENOMIC DNA]</scope>
    <source>
        <strain evidence="9 10">DSM 44121</strain>
    </source>
</reference>
<keyword evidence="3" id="KW-1003">Cell membrane</keyword>
<dbReference type="SUPFAM" id="SSF161098">
    <property type="entry name" value="MetI-like"/>
    <property type="match status" value="1"/>
</dbReference>
<feature type="transmembrane region" description="Helical" evidence="7">
    <location>
        <begin position="21"/>
        <end position="43"/>
    </location>
</feature>
<evidence type="ECO:0000256" key="3">
    <source>
        <dbReference type="ARBA" id="ARBA00022475"/>
    </source>
</evidence>
<feature type="domain" description="ABC transmembrane type-1" evidence="8">
    <location>
        <begin position="82"/>
        <end position="274"/>
    </location>
</feature>
<evidence type="ECO:0000313" key="10">
    <source>
        <dbReference type="Proteomes" id="UP000540568"/>
    </source>
</evidence>
<comment type="similarity">
    <text evidence="7">Belongs to the binding-protein-dependent transport system permease family.</text>
</comment>
<dbReference type="GO" id="GO:0005886">
    <property type="term" value="C:plasma membrane"/>
    <property type="evidence" value="ECO:0007669"/>
    <property type="project" value="UniProtKB-SubCell"/>
</dbReference>
<dbReference type="InterPro" id="IPR035906">
    <property type="entry name" value="MetI-like_sf"/>
</dbReference>
<name>A0A7W3J626_9MICO</name>